<dbReference type="RefSeq" id="WP_093337983.1">
    <property type="nucleotide sequence ID" value="NZ_FOUY01000003.1"/>
</dbReference>
<feature type="compositionally biased region" description="Basic and acidic residues" evidence="1">
    <location>
        <begin position="12"/>
        <end position="24"/>
    </location>
</feature>
<gene>
    <name evidence="3" type="ORF">SAMN05216207_1003188</name>
</gene>
<dbReference type="OrthoDB" id="9781032at2"/>
<dbReference type="Gene3D" id="3.40.630.10">
    <property type="entry name" value="Zn peptidases"/>
    <property type="match status" value="1"/>
</dbReference>
<evidence type="ECO:0000256" key="1">
    <source>
        <dbReference type="SAM" id="MobiDB-lite"/>
    </source>
</evidence>
<name>A0A1I4U4Q5_PSUAM</name>
<dbReference type="Proteomes" id="UP000199614">
    <property type="component" value="Unassembled WGS sequence"/>
</dbReference>
<dbReference type="InterPro" id="IPR017439">
    <property type="entry name" value="Amidohydrolase"/>
</dbReference>
<dbReference type="Gene3D" id="3.30.70.360">
    <property type="match status" value="1"/>
</dbReference>
<dbReference type="InterPro" id="IPR002933">
    <property type="entry name" value="Peptidase_M20"/>
</dbReference>
<dbReference type="InterPro" id="IPR017144">
    <property type="entry name" value="Xaa-Arg_dipeptidase"/>
</dbReference>
<keyword evidence="3" id="KW-0378">Hydrolase</keyword>
<dbReference type="InterPro" id="IPR052030">
    <property type="entry name" value="Peptidase_M20/M20A_hydrolases"/>
</dbReference>
<dbReference type="FunFam" id="3.30.70.360:FF:000004">
    <property type="entry name" value="Peptidase M20 domain-containing protein 2"/>
    <property type="match status" value="1"/>
</dbReference>
<protein>
    <submittedName>
        <fullName evidence="3">Amidohydrolase</fullName>
    </submittedName>
</protein>
<dbReference type="GO" id="GO:0005737">
    <property type="term" value="C:cytoplasm"/>
    <property type="evidence" value="ECO:0007669"/>
    <property type="project" value="TreeGrafter"/>
</dbReference>
<dbReference type="PANTHER" id="PTHR30575:SF0">
    <property type="entry name" value="XAA-ARG DIPEPTIDASE"/>
    <property type="match status" value="1"/>
</dbReference>
<dbReference type="InterPro" id="IPR036264">
    <property type="entry name" value="Bact_exopeptidase_dim_dom"/>
</dbReference>
<feature type="domain" description="Peptidase M20 dimerisation" evidence="2">
    <location>
        <begin position="231"/>
        <end position="322"/>
    </location>
</feature>
<evidence type="ECO:0000313" key="4">
    <source>
        <dbReference type="Proteomes" id="UP000199614"/>
    </source>
</evidence>
<dbReference type="AlphaFoldDB" id="A0A1I4U4Q5"/>
<evidence type="ECO:0000259" key="2">
    <source>
        <dbReference type="Pfam" id="PF07687"/>
    </source>
</evidence>
<dbReference type="PANTHER" id="PTHR30575">
    <property type="entry name" value="PEPTIDASE M20"/>
    <property type="match status" value="1"/>
</dbReference>
<proteinExistence type="predicted"/>
<reference evidence="3 4" key="1">
    <citation type="submission" date="2016-10" db="EMBL/GenBank/DDBJ databases">
        <authorList>
            <person name="de Groot N.N."/>
        </authorList>
    </citation>
    <scope>NUCLEOTIDE SEQUENCE [LARGE SCALE GENOMIC DNA]</scope>
    <source>
        <strain evidence="3 4">CGMCC 4.1877</strain>
    </source>
</reference>
<dbReference type="GO" id="GO:0071713">
    <property type="term" value="F:para-aminobenzoyl-glutamate hydrolase activity"/>
    <property type="evidence" value="ECO:0007669"/>
    <property type="project" value="TreeGrafter"/>
</dbReference>
<sequence>MTRPDQLPEQPSRAHDDAVARETAARAAAAEPLTSPHDGAPGPVREQLTATVEALSADLIGLSHRLHADPETAFTEHRSVAAVAELLARHGIPAEVGVHGLDTALRARIGSGGGGSGGVSGDGGYGDGEGDAAAGPTIAVLAEYDALPGIGHACGHNVICASAVGAFLALARQLHDSPVPGTVLLLGTPAEEGGGGKETMARDGALDGVDAAVMLHPFAHDIADHPFLGRRQLEVTYHGVAAHASAHPHRGRNALDAVVMGYQGVAMLRQHLPDGDRVHGVVVDGGQVPNVVPERAAARYYLRSQHPDTLQDLTERVRAIAVAAAAMTGCGYTLTWDPNPPYLPIRHNRTLAARWSQHQAARGRTVYPRGVVPESETGSTDLGNVSVRVPSIHPMIAIAEPGTALHTTAFAEAAAGPAADRAVLDGAAGLALVVADLLHDAGLRAAVATEFAEAGGPVDVPSFFDTA</sequence>
<dbReference type="Pfam" id="PF07687">
    <property type="entry name" value="M20_dimer"/>
    <property type="match status" value="1"/>
</dbReference>
<dbReference type="SUPFAM" id="SSF55031">
    <property type="entry name" value="Bacterial exopeptidase dimerisation domain"/>
    <property type="match status" value="1"/>
</dbReference>
<dbReference type="GO" id="GO:0046657">
    <property type="term" value="P:folic acid catabolic process"/>
    <property type="evidence" value="ECO:0007669"/>
    <property type="project" value="TreeGrafter"/>
</dbReference>
<feature type="region of interest" description="Disordered" evidence="1">
    <location>
        <begin position="1"/>
        <end position="44"/>
    </location>
</feature>
<dbReference type="EMBL" id="FOUY01000003">
    <property type="protein sequence ID" value="SFM83867.1"/>
    <property type="molecule type" value="Genomic_DNA"/>
</dbReference>
<accession>A0A1I4U4Q5</accession>
<dbReference type="InterPro" id="IPR011650">
    <property type="entry name" value="Peptidase_M20_dimer"/>
</dbReference>
<keyword evidence="4" id="KW-1185">Reference proteome</keyword>
<dbReference type="NCBIfam" id="TIGR01891">
    <property type="entry name" value="amidohydrolases"/>
    <property type="match status" value="1"/>
</dbReference>
<dbReference type="SUPFAM" id="SSF53187">
    <property type="entry name" value="Zn-dependent exopeptidases"/>
    <property type="match status" value="1"/>
</dbReference>
<dbReference type="Pfam" id="PF01546">
    <property type="entry name" value="Peptidase_M20"/>
    <property type="match status" value="1"/>
</dbReference>
<dbReference type="PIRSF" id="PIRSF037226">
    <property type="entry name" value="Amidohydrolase_ACY1L2_prd"/>
    <property type="match status" value="1"/>
</dbReference>
<evidence type="ECO:0000313" key="3">
    <source>
        <dbReference type="EMBL" id="SFM83867.1"/>
    </source>
</evidence>
<dbReference type="GO" id="GO:0016805">
    <property type="term" value="F:dipeptidase activity"/>
    <property type="evidence" value="ECO:0007669"/>
    <property type="project" value="InterPro"/>
</dbReference>
<organism evidence="3 4">
    <name type="scientific">Pseudonocardia ammonioxydans</name>
    <dbReference type="NCBI Taxonomy" id="260086"/>
    <lineage>
        <taxon>Bacteria</taxon>
        <taxon>Bacillati</taxon>
        <taxon>Actinomycetota</taxon>
        <taxon>Actinomycetes</taxon>
        <taxon>Pseudonocardiales</taxon>
        <taxon>Pseudonocardiaceae</taxon>
        <taxon>Pseudonocardia</taxon>
    </lineage>
</organism>
<dbReference type="STRING" id="260086.SAMN05216207_1003188"/>